<sequence length="191" mass="22019">MEREPIFPHETAAVCSVPIADEPTQSSIRGEVARTKVRVYRSGVRNKRVQRNTERDRERQKSERGARPPRPADPDKFRPRTRVLDHLQPTMTRDANQVVGLSSSRLTVQRCGIQIAILEPFFAVDYRFYQRHGPPISTSTYQFCELCRLTTFTGSVKLRNRKRKDCERPLQKDDMTASCRDVAMGGDNHLF</sequence>
<name>A0A4C1ZBB8_EUMVA</name>
<feature type="region of interest" description="Disordered" evidence="1">
    <location>
        <begin position="39"/>
        <end position="80"/>
    </location>
</feature>
<comment type="caution">
    <text evidence="2">The sequence shown here is derived from an EMBL/GenBank/DDBJ whole genome shotgun (WGS) entry which is preliminary data.</text>
</comment>
<organism evidence="2 3">
    <name type="scientific">Eumeta variegata</name>
    <name type="common">Bagworm moth</name>
    <name type="synonym">Eumeta japonica</name>
    <dbReference type="NCBI Taxonomy" id="151549"/>
    <lineage>
        <taxon>Eukaryota</taxon>
        <taxon>Metazoa</taxon>
        <taxon>Ecdysozoa</taxon>
        <taxon>Arthropoda</taxon>
        <taxon>Hexapoda</taxon>
        <taxon>Insecta</taxon>
        <taxon>Pterygota</taxon>
        <taxon>Neoptera</taxon>
        <taxon>Endopterygota</taxon>
        <taxon>Lepidoptera</taxon>
        <taxon>Glossata</taxon>
        <taxon>Ditrysia</taxon>
        <taxon>Tineoidea</taxon>
        <taxon>Psychidae</taxon>
        <taxon>Oiketicinae</taxon>
        <taxon>Eumeta</taxon>
    </lineage>
</organism>
<feature type="compositionally biased region" description="Basic residues" evidence="1">
    <location>
        <begin position="39"/>
        <end position="50"/>
    </location>
</feature>
<evidence type="ECO:0000313" key="3">
    <source>
        <dbReference type="Proteomes" id="UP000299102"/>
    </source>
</evidence>
<proteinExistence type="predicted"/>
<feature type="compositionally biased region" description="Basic and acidic residues" evidence="1">
    <location>
        <begin position="51"/>
        <end position="80"/>
    </location>
</feature>
<dbReference type="Proteomes" id="UP000299102">
    <property type="component" value="Unassembled WGS sequence"/>
</dbReference>
<evidence type="ECO:0000313" key="2">
    <source>
        <dbReference type="EMBL" id="GBP84424.1"/>
    </source>
</evidence>
<gene>
    <name evidence="2" type="ORF">EVAR_86420_1</name>
</gene>
<dbReference type="AlphaFoldDB" id="A0A4C1ZBB8"/>
<dbReference type="EMBL" id="BGZK01001678">
    <property type="protein sequence ID" value="GBP84424.1"/>
    <property type="molecule type" value="Genomic_DNA"/>
</dbReference>
<keyword evidence="3" id="KW-1185">Reference proteome</keyword>
<evidence type="ECO:0000256" key="1">
    <source>
        <dbReference type="SAM" id="MobiDB-lite"/>
    </source>
</evidence>
<reference evidence="2 3" key="1">
    <citation type="journal article" date="2019" name="Commun. Biol.">
        <title>The bagworm genome reveals a unique fibroin gene that provides high tensile strength.</title>
        <authorList>
            <person name="Kono N."/>
            <person name="Nakamura H."/>
            <person name="Ohtoshi R."/>
            <person name="Tomita M."/>
            <person name="Numata K."/>
            <person name="Arakawa K."/>
        </authorList>
    </citation>
    <scope>NUCLEOTIDE SEQUENCE [LARGE SCALE GENOMIC DNA]</scope>
</reference>
<accession>A0A4C1ZBB8</accession>
<protein>
    <submittedName>
        <fullName evidence="2">Uncharacterized protein</fullName>
    </submittedName>
</protein>